<name>A0ABW2RQF5_9BACL</name>
<accession>A0ABW2RQF5</accession>
<proteinExistence type="predicted"/>
<comment type="caution">
    <text evidence="1">The sequence shown here is derived from an EMBL/GenBank/DDBJ whole genome shotgun (WGS) entry which is preliminary data.</text>
</comment>
<keyword evidence="2" id="KW-1185">Reference proteome</keyword>
<evidence type="ECO:0000313" key="2">
    <source>
        <dbReference type="Proteomes" id="UP001596500"/>
    </source>
</evidence>
<organism evidence="1 2">
    <name type="scientific">Laceyella putida</name>
    <dbReference type="NCBI Taxonomy" id="110101"/>
    <lineage>
        <taxon>Bacteria</taxon>
        <taxon>Bacillati</taxon>
        <taxon>Bacillota</taxon>
        <taxon>Bacilli</taxon>
        <taxon>Bacillales</taxon>
        <taxon>Thermoactinomycetaceae</taxon>
        <taxon>Laceyella</taxon>
    </lineage>
</organism>
<reference evidence="2" key="1">
    <citation type="journal article" date="2019" name="Int. J. Syst. Evol. Microbiol.">
        <title>The Global Catalogue of Microorganisms (GCM) 10K type strain sequencing project: providing services to taxonomists for standard genome sequencing and annotation.</title>
        <authorList>
            <consortium name="The Broad Institute Genomics Platform"/>
            <consortium name="The Broad Institute Genome Sequencing Center for Infectious Disease"/>
            <person name="Wu L."/>
            <person name="Ma J."/>
        </authorList>
    </citation>
    <scope>NUCLEOTIDE SEQUENCE [LARGE SCALE GENOMIC DNA]</scope>
    <source>
        <strain evidence="2">CGMCC 1.12942</strain>
    </source>
</reference>
<dbReference type="Proteomes" id="UP001596500">
    <property type="component" value="Unassembled WGS sequence"/>
</dbReference>
<evidence type="ECO:0000313" key="1">
    <source>
        <dbReference type="EMBL" id="MFC7443278.1"/>
    </source>
</evidence>
<sequence>MERCDSCRNEVEYATQVEPEYFLCEKCREEYEEEQMNTIVG</sequence>
<protein>
    <submittedName>
        <fullName evidence="1">Uncharacterized protein</fullName>
    </submittedName>
</protein>
<gene>
    <name evidence="1" type="ORF">ACFQNG_19620</name>
</gene>
<dbReference type="RefSeq" id="WP_379867607.1">
    <property type="nucleotide sequence ID" value="NZ_JBHTBW010000083.1"/>
</dbReference>
<dbReference type="EMBL" id="JBHTBW010000083">
    <property type="protein sequence ID" value="MFC7443278.1"/>
    <property type="molecule type" value="Genomic_DNA"/>
</dbReference>